<dbReference type="SUPFAM" id="SSF54197">
    <property type="entry name" value="HIT-like"/>
    <property type="match status" value="1"/>
</dbReference>
<accession>A0A2U8GNC5</accession>
<dbReference type="AlphaFoldDB" id="A0A2U8GNC5"/>
<dbReference type="Pfam" id="PF09830">
    <property type="entry name" value="ATP_transf"/>
    <property type="match status" value="1"/>
</dbReference>
<evidence type="ECO:0000259" key="3">
    <source>
        <dbReference type="Pfam" id="PF19327"/>
    </source>
</evidence>
<feature type="domain" description="ATP adenylyltransferase C-terminal" evidence="2">
    <location>
        <begin position="181"/>
        <end position="287"/>
    </location>
</feature>
<feature type="active site" description="Nucleophile" evidence="1">
    <location>
        <position position="154"/>
    </location>
</feature>
<dbReference type="InterPro" id="IPR036265">
    <property type="entry name" value="HIT-like_sf"/>
</dbReference>
<dbReference type="Gene3D" id="3.30.428.70">
    <property type="match status" value="1"/>
</dbReference>
<evidence type="ECO:0000259" key="2">
    <source>
        <dbReference type="Pfam" id="PF09830"/>
    </source>
</evidence>
<dbReference type="PANTHER" id="PTHR38420">
    <property type="entry name" value="AP-4-A PHOSPHORYLASE II"/>
    <property type="match status" value="1"/>
</dbReference>
<dbReference type="RefSeq" id="WP_108948855.1">
    <property type="nucleotide sequence ID" value="NZ_CP022187.1"/>
</dbReference>
<protein>
    <submittedName>
        <fullName evidence="4">Phosphorylase</fullName>
    </submittedName>
</protein>
<proteinExistence type="predicted"/>
<dbReference type="InterPro" id="IPR043171">
    <property type="entry name" value="Ap4A_phos1/2-like"/>
</dbReference>
<sequence>MTSSPSTPASSLLELSDRCTLNALAAGTLQPISTEKIVLNDGGFDFSVRWVSSLERKNAARVEAVTRRTPDFNPFLPPEPTLTVAPLGPDHLAVLNKYPVIERHLLIITRHFEAQTAPLKVADFSALAQVMQAHGGLGFYNGGTVAGSSQPHKHLQWVPSTGSLPGFTRTLGADTLIGENPTLPWRHRFVRLEAKVWTASADAGEQLHADFVRACTALEMPFSAEPMPPYNLLLTRDWLLVVPRSQEKIDDISVNALGFAGSLFVRRKEQIEQLRAHGPLALLTAVAQRRP</sequence>
<dbReference type="GO" id="GO:0003877">
    <property type="term" value="F:ATP:ADP adenylyltransferase activity"/>
    <property type="evidence" value="ECO:0007669"/>
    <property type="project" value="InterPro"/>
</dbReference>
<dbReference type="GO" id="GO:0009117">
    <property type="term" value="P:nucleotide metabolic process"/>
    <property type="evidence" value="ECO:0007669"/>
    <property type="project" value="InterPro"/>
</dbReference>
<keyword evidence="5" id="KW-1185">Reference proteome</keyword>
<organism evidence="4 5">
    <name type="scientific">Parazoarcus communis</name>
    <dbReference type="NCBI Taxonomy" id="41977"/>
    <lineage>
        <taxon>Bacteria</taxon>
        <taxon>Pseudomonadati</taxon>
        <taxon>Pseudomonadota</taxon>
        <taxon>Betaproteobacteria</taxon>
        <taxon>Rhodocyclales</taxon>
        <taxon>Zoogloeaceae</taxon>
        <taxon>Parazoarcus</taxon>
    </lineage>
</organism>
<dbReference type="EMBL" id="CP022187">
    <property type="protein sequence ID" value="AWI75147.1"/>
    <property type="molecule type" value="Genomic_DNA"/>
</dbReference>
<evidence type="ECO:0000313" key="4">
    <source>
        <dbReference type="EMBL" id="AWI75147.1"/>
    </source>
</evidence>
<name>A0A2U8GNC5_9RHOO</name>
<dbReference type="PANTHER" id="PTHR38420:SF1">
    <property type="entry name" value="PUTATIVE (AFU_ORTHOLOGUE AFUA_5G14690)-RELATED"/>
    <property type="match status" value="1"/>
</dbReference>
<dbReference type="GO" id="GO:0005524">
    <property type="term" value="F:ATP binding"/>
    <property type="evidence" value="ECO:0007669"/>
    <property type="project" value="InterPro"/>
</dbReference>
<dbReference type="InterPro" id="IPR009163">
    <property type="entry name" value="Ap4A_phos1/2"/>
</dbReference>
<dbReference type="Pfam" id="PF19327">
    <property type="entry name" value="Ap4A_phos_N"/>
    <property type="match status" value="1"/>
</dbReference>
<feature type="domain" description="Ap4A phosphorylase 1/2 N-terminal" evidence="3">
    <location>
        <begin position="10"/>
        <end position="160"/>
    </location>
</feature>
<dbReference type="Proteomes" id="UP000244930">
    <property type="component" value="Chromosome"/>
</dbReference>
<dbReference type="PIRSF" id="PIRSF000846">
    <property type="entry name" value="ATP_adenylyltr"/>
    <property type="match status" value="1"/>
</dbReference>
<evidence type="ECO:0000256" key="1">
    <source>
        <dbReference type="PIRSR" id="PIRSR000846-1"/>
    </source>
</evidence>
<dbReference type="InterPro" id="IPR019200">
    <property type="entry name" value="ATP_adenylylTrfase_C"/>
</dbReference>
<dbReference type="KEGG" id="acom:CEW83_07915"/>
<reference evidence="4 5" key="1">
    <citation type="submission" date="2017-06" db="EMBL/GenBank/DDBJ databases">
        <title>Azoarcus.</title>
        <authorList>
            <person name="Woo J.-H."/>
            <person name="Kim H.-S."/>
        </authorList>
    </citation>
    <scope>NUCLEOTIDE SEQUENCE [LARGE SCALE GENOMIC DNA]</scope>
    <source>
        <strain evidence="4 5">TSPY31</strain>
    </source>
</reference>
<evidence type="ECO:0000313" key="5">
    <source>
        <dbReference type="Proteomes" id="UP000244930"/>
    </source>
</evidence>
<gene>
    <name evidence="4" type="ORF">CEW83_07915</name>
</gene>
<dbReference type="InterPro" id="IPR045759">
    <property type="entry name" value="Ap4A_phos1/2_N"/>
</dbReference>